<reference evidence="1 2" key="1">
    <citation type="journal article" date="2022" name="Hortic Res">
        <title>A haplotype resolved chromosomal level avocado genome allows analysis of novel avocado genes.</title>
        <authorList>
            <person name="Nath O."/>
            <person name="Fletcher S.J."/>
            <person name="Hayward A."/>
            <person name="Shaw L.M."/>
            <person name="Masouleh A.K."/>
            <person name="Furtado A."/>
            <person name="Henry R.J."/>
            <person name="Mitter N."/>
        </authorList>
    </citation>
    <scope>NUCLEOTIDE SEQUENCE [LARGE SCALE GENOMIC DNA]</scope>
    <source>
        <strain evidence="2">cv. Hass</strain>
    </source>
</reference>
<gene>
    <name evidence="1" type="ORF">MRB53_003003</name>
</gene>
<evidence type="ECO:0000313" key="1">
    <source>
        <dbReference type="EMBL" id="KAJ8649980.1"/>
    </source>
</evidence>
<dbReference type="EMBL" id="CM056809">
    <property type="protein sequence ID" value="KAJ8649980.1"/>
    <property type="molecule type" value="Genomic_DNA"/>
</dbReference>
<accession>A0ACC2MWE9</accession>
<evidence type="ECO:0000313" key="2">
    <source>
        <dbReference type="Proteomes" id="UP001234297"/>
    </source>
</evidence>
<keyword evidence="2" id="KW-1185">Reference proteome</keyword>
<protein>
    <submittedName>
        <fullName evidence="1">Uncharacterized protein</fullName>
    </submittedName>
</protein>
<sequence length="613" mass="67714">MTFGGAMEFSGLQKNRSFYMPELPSALQKKAMQLRYGDPTAVPDLSDAQAISRSFPLTYGQRLVHFLSSSFGIRDSQFLTEHPVMRIGVVFCGRQSPGGHNIIYGLYDAIKTHNRRSTLIGFCGGTEGLFEQKTIEITENIVLAYRNQGGYGMLGRTKDQIRTTEQVHAALNTCQTLDLDGLVIIGGVTSHTDAAQLAETFAELKCQTKVVGVPVTLYGDLKNQFVEANVGFDTICKVNAQLISNLCTDALSAEKYYYFIRLMGRTASHVALECALQCNPNMVILSEEVASSKLTLFDITKRICDAVEARAEQGKYHGVILLPEGLIESIPEVHALLQEIHGLYRKGVSVDKIASQLSPWASALFEFLPSFIKEELLLSPDSDESAPLSQIETEKLLAQLVEIEMDTRLRSGRYKGKKFNSICHFFGYQARGSLPSKFDCDYAYVLGHVSYYLLIAGCNGYMATVTNLKDDVSKWRCGGAPLTAMMTVKRLHGPRVSLIGKPSIHPAAIDLTGKAYEMMLHDAEKLLMDDLYRNPGPLQFEGPGSDSKTISLTVEEKDYIGKIKELQDYLDKVKKIVKPGCSQEILKVALSSMACFINILSLMSSHTTEGHSL</sequence>
<dbReference type="Proteomes" id="UP001234297">
    <property type="component" value="Chromosome 1"/>
</dbReference>
<proteinExistence type="predicted"/>
<organism evidence="1 2">
    <name type="scientific">Persea americana</name>
    <name type="common">Avocado</name>
    <dbReference type="NCBI Taxonomy" id="3435"/>
    <lineage>
        <taxon>Eukaryota</taxon>
        <taxon>Viridiplantae</taxon>
        <taxon>Streptophyta</taxon>
        <taxon>Embryophyta</taxon>
        <taxon>Tracheophyta</taxon>
        <taxon>Spermatophyta</taxon>
        <taxon>Magnoliopsida</taxon>
        <taxon>Magnoliidae</taxon>
        <taxon>Laurales</taxon>
        <taxon>Lauraceae</taxon>
        <taxon>Persea</taxon>
    </lineage>
</organism>
<name>A0ACC2MWE9_PERAE</name>
<comment type="caution">
    <text evidence="1">The sequence shown here is derived from an EMBL/GenBank/DDBJ whole genome shotgun (WGS) entry which is preliminary data.</text>
</comment>